<dbReference type="EMBL" id="GAMD01002877">
    <property type="protein sequence ID" value="JAA98713.1"/>
    <property type="molecule type" value="mRNA"/>
</dbReference>
<feature type="region of interest" description="Disordered" evidence="1">
    <location>
        <begin position="141"/>
        <end position="170"/>
    </location>
</feature>
<feature type="compositionally biased region" description="Low complexity" evidence="1">
    <location>
        <begin position="280"/>
        <end position="296"/>
    </location>
</feature>
<dbReference type="PANTHER" id="PTHR11232:SF77">
    <property type="entry name" value="GULP PTB DOMAIN CONTAINING ENGULFMENT ADAPTOR 1"/>
    <property type="match status" value="1"/>
</dbReference>
<dbReference type="InterPro" id="IPR011993">
    <property type="entry name" value="PH-like_dom_sf"/>
</dbReference>
<evidence type="ECO:0000256" key="1">
    <source>
        <dbReference type="SAM" id="MobiDB-lite"/>
    </source>
</evidence>
<dbReference type="SMART" id="SM00462">
    <property type="entry name" value="PTB"/>
    <property type="match status" value="1"/>
</dbReference>
<feature type="domain" description="PID" evidence="2">
    <location>
        <begin position="44"/>
        <end position="232"/>
    </location>
</feature>
<organism evidence="3">
    <name type="scientific">Anopheles aquasalis</name>
    <name type="common">Malaria mosquito</name>
    <dbReference type="NCBI Taxonomy" id="42839"/>
    <lineage>
        <taxon>Eukaryota</taxon>
        <taxon>Metazoa</taxon>
        <taxon>Ecdysozoa</taxon>
        <taxon>Arthropoda</taxon>
        <taxon>Hexapoda</taxon>
        <taxon>Insecta</taxon>
        <taxon>Pterygota</taxon>
        <taxon>Neoptera</taxon>
        <taxon>Endopterygota</taxon>
        <taxon>Diptera</taxon>
        <taxon>Nematocera</taxon>
        <taxon>Culicoidea</taxon>
        <taxon>Culicidae</taxon>
        <taxon>Anophelinae</taxon>
        <taxon>Anopheles</taxon>
    </lineage>
</organism>
<protein>
    <submittedName>
        <fullName evidence="3">Putative ced-6</fullName>
    </submittedName>
</protein>
<dbReference type="Gene3D" id="2.30.29.30">
    <property type="entry name" value="Pleckstrin-homology domain (PH domain)/Phosphotyrosine-binding domain (PTB)"/>
    <property type="match status" value="1"/>
</dbReference>
<accession>T1E7P0</accession>
<name>T1E7P0_ANOAQ</name>
<proteinExistence type="evidence at transcript level"/>
<feature type="compositionally biased region" description="Polar residues" evidence="1">
    <location>
        <begin position="403"/>
        <end position="419"/>
    </location>
</feature>
<dbReference type="Pfam" id="PF00640">
    <property type="entry name" value="PID"/>
    <property type="match status" value="1"/>
</dbReference>
<reference evidence="3" key="1">
    <citation type="submission" date="2013-07" db="EMBL/GenBank/DDBJ databases">
        <title>Transcriptome sequencing and developmental regulation of gene expression in Anopheles aquasalis.</title>
        <authorList>
            <consortium name="Brazilian Malaria Network (MCT/CNPq/MS/SCTIE/DECIT/PRONEX 555648/2009-5) and Research Network on Bioactive Molecules from Arthropod Vectors (NAP-MOBIARVE"/>
            <consortium name="University of Sao Paulo)"/>
            <person name="Marinotti O."/>
            <person name="Ribeiro J.M.C."/>
            <person name="Costa-da-Silva A.L."/>
            <person name="Silva M.C.P."/>
            <person name="Lopes A.R."/>
            <person name="Barros M.S."/>
            <person name="Sa-Nunes A."/>
            <person name="Konjin B.B."/>
            <person name="Carvalho E."/>
            <person name="Suesdek L."/>
            <person name="Silva-Neto M.A.C."/>
            <person name="Capurro M.L."/>
        </authorList>
    </citation>
    <scope>NUCLEOTIDE SEQUENCE</scope>
    <source>
        <tissue evidence="3">Whole body</tissue>
    </source>
</reference>
<feature type="compositionally biased region" description="Low complexity" evidence="1">
    <location>
        <begin position="432"/>
        <end position="442"/>
    </location>
</feature>
<dbReference type="PROSITE" id="PS01179">
    <property type="entry name" value="PID"/>
    <property type="match status" value="1"/>
</dbReference>
<dbReference type="VEuPathDB" id="VectorBase:AAQUA_005704"/>
<dbReference type="InterPro" id="IPR051133">
    <property type="entry name" value="Adapter_Engulfment-Domain"/>
</dbReference>
<evidence type="ECO:0000259" key="2">
    <source>
        <dbReference type="PROSITE" id="PS01179"/>
    </source>
</evidence>
<feature type="region of interest" description="Disordered" evidence="1">
    <location>
        <begin position="263"/>
        <end position="304"/>
    </location>
</feature>
<evidence type="ECO:0000313" key="3">
    <source>
        <dbReference type="EMBL" id="JAA98713.1"/>
    </source>
</evidence>
<feature type="compositionally biased region" description="Low complexity" evidence="1">
    <location>
        <begin position="11"/>
        <end position="21"/>
    </location>
</feature>
<dbReference type="CDD" id="cd01273">
    <property type="entry name" value="PTB_CED-6"/>
    <property type="match status" value="1"/>
</dbReference>
<feature type="compositionally biased region" description="Pro residues" evidence="1">
    <location>
        <begin position="443"/>
        <end position="455"/>
    </location>
</feature>
<dbReference type="InterPro" id="IPR006020">
    <property type="entry name" value="PTB/PI_dom"/>
</dbReference>
<feature type="region of interest" description="Disordered" evidence="1">
    <location>
        <begin position="358"/>
        <end position="478"/>
    </location>
</feature>
<feature type="region of interest" description="Disordered" evidence="1">
    <location>
        <begin position="1"/>
        <end position="30"/>
    </location>
</feature>
<dbReference type="AlphaFoldDB" id="T1E7P0"/>
<dbReference type="PANTHER" id="PTHR11232">
    <property type="entry name" value="PHOSPHOTYROSINE INTERACTION DOMAIN-CONTAINING FAMILY MEMBER"/>
    <property type="match status" value="1"/>
</dbReference>
<sequence>MASTLMFWNKQNSNSSQNGSNDAKNTKNGRNWLHAPDVLVNGHVAYLVKYLGSTPVEQPKGIEVVKEAIRRLQFTQQMKKAEGGGNVKTKKVEITVSVDGVAIQEPRSQVIMHQFPLHKISYCADEKGVKKFFSFIAKTGTSNTPSTVSSLSSGAGDDSSINNSNGSTNGNGEDRHECFVFISNKLASDITLTIGQAFELAYRRYVSDSGKSLESTKLLTQKKQLENTVTAYRQRLKELSELVSKSDLDKLLVRHGLRDICDAPPAERDENGTGDGHNGYNGTNINNNNNHNHNGNKTPDLGIDVTLPNNDDQLLIETSPKHFVPLVPPRNIQNQINSTLEAFKPSVGTKLEGLLLNSDSDSDFDPRAPDNDGSSTTTSSGGGNKISNDLFGFEPPAKPMSATLGQQLFGSSNGHSTAINGNHGFTNGGSNGTTLTNGFGAPTSPPPILAPPPAKSAPRRTAAPLTNGGGNTNGTSAYQDLFGSAPFNPQSSSDDSAFLEESFAPISANDATYTIDRANSSALGSHAFSDEVRILANNAHKLDSILAYGGAGGGGTFVASTEGCGDANTANVPHVATTMPTGVASKLNPFVSSVIASAPAISAVLRTNPLSAVQHKAAAYDVFKNPGDMERLTNNHHNNNNGMAQEMATTVGGHDAASGLCANGSSVINNTSITSGSASHEQPASEAMFEDFAISAFNEFKKSSTANTRPIPCVRQSIAKPPIIKPSSPLSSSSFITNNAGAGMVHAMGATGEEGTAATVGAYRCFGATVLLQPEMKTSKNGFFSSDDVLDTFDPLKK</sequence>
<dbReference type="SUPFAM" id="SSF50729">
    <property type="entry name" value="PH domain-like"/>
    <property type="match status" value="1"/>
</dbReference>